<accession>A0A1G8YLM5</accession>
<feature type="chain" id="PRO_5011518147" description="Copper amine oxidase N-terminal domain-containing protein" evidence="1">
    <location>
        <begin position="27"/>
        <end position="399"/>
    </location>
</feature>
<name>A0A1G8YLM5_9FIRM</name>
<keyword evidence="3" id="KW-1185">Reference proteome</keyword>
<proteinExistence type="predicted"/>
<evidence type="ECO:0000256" key="1">
    <source>
        <dbReference type="SAM" id="SignalP"/>
    </source>
</evidence>
<protein>
    <recommendedName>
        <fullName evidence="4">Copper amine oxidase N-terminal domain-containing protein</fullName>
    </recommendedName>
</protein>
<dbReference type="STRING" id="393762.SAMN05660472_00578"/>
<dbReference type="OrthoDB" id="9803190at2"/>
<sequence>MHMKKKSIFVLMLVFVLVGTTTTAFASSDFNFIVDGEEVDLGYDYVVENGRVLVTPDWAKLLLGVEITKDSLVPLRDTAEALDYIVKWEGSTKTVSLISPVNRLIGEKVMGIAATGSLLLNGEFGDLHEEIVADGHRDSEAYDAFLAVLQEIRDINNATYVYTLIKVSEDMTNLIVDAADDPDEYGEEYEMEPQFVTAFNGSPSYAIHTWESSYHGTQKSAFAPIYNSAGKIVALLGIDYPYDATKSDMNVLVGEKVMAIAATGSLLLNGEFGDLHEEIVADGHRDSEVYDEFQFVLQQIRDINNATYVYTLIKVSDDMTNLIVDAAEGDDADEYGAEYEMEPQFVTAFNGSPSYAIHTWEDEWYGIQKSAFAPIYNTKGELVALLGVDYPADVLGLIK</sequence>
<evidence type="ECO:0008006" key="4">
    <source>
        <dbReference type="Google" id="ProtNLM"/>
    </source>
</evidence>
<dbReference type="AlphaFoldDB" id="A0A1G8YLM5"/>
<feature type="signal peptide" evidence="1">
    <location>
        <begin position="1"/>
        <end position="26"/>
    </location>
</feature>
<dbReference type="RefSeq" id="WP_090550014.1">
    <property type="nucleotide sequence ID" value="NZ_FNFP01000001.1"/>
</dbReference>
<evidence type="ECO:0000313" key="3">
    <source>
        <dbReference type="Proteomes" id="UP000198718"/>
    </source>
</evidence>
<dbReference type="Proteomes" id="UP000198718">
    <property type="component" value="Unassembled WGS sequence"/>
</dbReference>
<gene>
    <name evidence="2" type="ORF">SAMN05660472_00578</name>
</gene>
<evidence type="ECO:0000313" key="2">
    <source>
        <dbReference type="EMBL" id="SDK03593.1"/>
    </source>
</evidence>
<organism evidence="2 3">
    <name type="scientific">Natronincola ferrireducens</name>
    <dbReference type="NCBI Taxonomy" id="393762"/>
    <lineage>
        <taxon>Bacteria</taxon>
        <taxon>Bacillati</taxon>
        <taxon>Bacillota</taxon>
        <taxon>Clostridia</taxon>
        <taxon>Peptostreptococcales</taxon>
        <taxon>Natronincolaceae</taxon>
        <taxon>Natronincola</taxon>
    </lineage>
</organism>
<dbReference type="EMBL" id="FNFP01000001">
    <property type="protein sequence ID" value="SDK03593.1"/>
    <property type="molecule type" value="Genomic_DNA"/>
</dbReference>
<keyword evidence="1" id="KW-0732">Signal</keyword>
<dbReference type="SUPFAM" id="SSF103190">
    <property type="entry name" value="Sensory domain-like"/>
    <property type="match status" value="1"/>
</dbReference>
<reference evidence="2 3" key="1">
    <citation type="submission" date="2016-10" db="EMBL/GenBank/DDBJ databases">
        <authorList>
            <person name="de Groot N.N."/>
        </authorList>
    </citation>
    <scope>NUCLEOTIDE SEQUENCE [LARGE SCALE GENOMIC DNA]</scope>
    <source>
        <strain evidence="2 3">DSM 18346</strain>
    </source>
</reference>
<dbReference type="InterPro" id="IPR029151">
    <property type="entry name" value="Sensor-like_sf"/>
</dbReference>